<dbReference type="EMBL" id="ML178847">
    <property type="protein sequence ID" value="TFK97480.1"/>
    <property type="molecule type" value="Genomic_DNA"/>
</dbReference>
<dbReference type="AlphaFoldDB" id="A0A5C3QAS5"/>
<evidence type="ECO:0000313" key="3">
    <source>
        <dbReference type="Proteomes" id="UP000305067"/>
    </source>
</evidence>
<feature type="compositionally biased region" description="Polar residues" evidence="1">
    <location>
        <begin position="511"/>
        <end position="528"/>
    </location>
</feature>
<gene>
    <name evidence="2" type="ORF">BDV98DRAFT_658588</name>
</gene>
<reference evidence="2 3" key="1">
    <citation type="journal article" date="2019" name="Nat. Ecol. Evol.">
        <title>Megaphylogeny resolves global patterns of mushroom evolution.</title>
        <authorList>
            <person name="Varga T."/>
            <person name="Krizsan K."/>
            <person name="Foldi C."/>
            <person name="Dima B."/>
            <person name="Sanchez-Garcia M."/>
            <person name="Sanchez-Ramirez S."/>
            <person name="Szollosi G.J."/>
            <person name="Szarkandi J.G."/>
            <person name="Papp V."/>
            <person name="Albert L."/>
            <person name="Andreopoulos W."/>
            <person name="Angelini C."/>
            <person name="Antonin V."/>
            <person name="Barry K.W."/>
            <person name="Bougher N.L."/>
            <person name="Buchanan P."/>
            <person name="Buyck B."/>
            <person name="Bense V."/>
            <person name="Catcheside P."/>
            <person name="Chovatia M."/>
            <person name="Cooper J."/>
            <person name="Damon W."/>
            <person name="Desjardin D."/>
            <person name="Finy P."/>
            <person name="Geml J."/>
            <person name="Haridas S."/>
            <person name="Hughes K."/>
            <person name="Justo A."/>
            <person name="Karasinski D."/>
            <person name="Kautmanova I."/>
            <person name="Kiss B."/>
            <person name="Kocsube S."/>
            <person name="Kotiranta H."/>
            <person name="LaButti K.M."/>
            <person name="Lechner B.E."/>
            <person name="Liimatainen K."/>
            <person name="Lipzen A."/>
            <person name="Lukacs Z."/>
            <person name="Mihaltcheva S."/>
            <person name="Morgado L.N."/>
            <person name="Niskanen T."/>
            <person name="Noordeloos M.E."/>
            <person name="Ohm R.A."/>
            <person name="Ortiz-Santana B."/>
            <person name="Ovrebo C."/>
            <person name="Racz N."/>
            <person name="Riley R."/>
            <person name="Savchenko A."/>
            <person name="Shiryaev A."/>
            <person name="Soop K."/>
            <person name="Spirin V."/>
            <person name="Szebenyi C."/>
            <person name="Tomsovsky M."/>
            <person name="Tulloss R.E."/>
            <person name="Uehling J."/>
            <person name="Grigoriev I.V."/>
            <person name="Vagvolgyi C."/>
            <person name="Papp T."/>
            <person name="Martin F.M."/>
            <person name="Miettinen O."/>
            <person name="Hibbett D.S."/>
            <person name="Nagy L.G."/>
        </authorList>
    </citation>
    <scope>NUCLEOTIDE SEQUENCE [LARGE SCALE GENOMIC DNA]</scope>
    <source>
        <strain evidence="2 3">CBS 309.79</strain>
    </source>
</reference>
<name>A0A5C3QAS5_9AGAR</name>
<evidence type="ECO:0000256" key="1">
    <source>
        <dbReference type="SAM" id="MobiDB-lite"/>
    </source>
</evidence>
<evidence type="ECO:0008006" key="4">
    <source>
        <dbReference type="Google" id="ProtNLM"/>
    </source>
</evidence>
<feature type="region of interest" description="Disordered" evidence="1">
    <location>
        <begin position="441"/>
        <end position="464"/>
    </location>
</feature>
<protein>
    <recommendedName>
        <fullName evidence="4">F-box domain-containing protein</fullName>
    </recommendedName>
</protein>
<accession>A0A5C3QAS5</accession>
<proteinExistence type="predicted"/>
<sequence>MFCMLALVPASVPYPEVYRIWVAGPAVYMLAPVIGPAAYMLAEVVDLAVCRRRGDGHIRMAMGGERDRRSSAATVLGVTLLDAASLSVKIETDVATGRIPSVWVVIGAQAVVTDEHERYRRPLTSGHRWLLERVIAVCRQIPAEDRLGETNAGKTRGMKKWKIPHYSAHVALGVRDVEGAIKVLRGADVGLAIGLETMPSCSKREEFQVAHTSLKLNSTKGHKQWKTLSLLIRSEVRATEMDYNDYYLEFSGRLSIRHFTPCLNRGQRRSQSWTAQYWRTESIALELEGIDDVDADVHWTYHVAWTVRKSINRPCNGDNPGIRQLVSQLGVFTELTQVDVVVNQSCEEIHDHCWSSKCKLGEVKFKASPHVQRWGPEGVSGGKGRVANVIEKSKLEVSLSLTDMLRWRSCGEGRKLDAHGRSQKLLTVVCKAGSRAEDGIVGGDEGSGFATSQSSPRSGQPAHQNNYLPKITAFSNCWAGNMICAYSPRSESDANMKLTLKQPPLRERPNIFSQDRTSGNGKGTISSDVKNIQLNNNCDVLDGSCESLKDEENSHPTTPTSYPEPQFLPTGHAFKFCTPWVLGQVCRQWHASAGGCPQLWSQISEEAKSTRKTGSLNLLEIQLKRSAAYPIHAFITIPHATLLRDSDALLHTVMATSHRWIEATMYSDVRGEMEILSCVRQAQYPALESLTITTFKEALVFLPVDQTHACPQLAKLKACDAVWYLEDLKAFRRVHTLDVIGPGAWTLEDVTFTLPILRHAALRDYWIRGIDRIPVKYDVIEGHHAKSSPPEIMISHVRHVHLALRAIDSSSIYRYLRFSGLSSLHLFGSTVLHPCQPVVAFVAGLRESLVSLTFAMQSSREHNERAKELIDVCPNVSRLFLYGVTESQRQSKASRRSFDA</sequence>
<evidence type="ECO:0000313" key="2">
    <source>
        <dbReference type="EMBL" id="TFK97480.1"/>
    </source>
</evidence>
<keyword evidence="3" id="KW-1185">Reference proteome</keyword>
<feature type="region of interest" description="Disordered" evidence="1">
    <location>
        <begin position="509"/>
        <end position="528"/>
    </location>
</feature>
<dbReference type="Proteomes" id="UP000305067">
    <property type="component" value="Unassembled WGS sequence"/>
</dbReference>
<feature type="compositionally biased region" description="Polar residues" evidence="1">
    <location>
        <begin position="449"/>
        <end position="464"/>
    </location>
</feature>
<organism evidence="2 3">
    <name type="scientific">Pterulicium gracile</name>
    <dbReference type="NCBI Taxonomy" id="1884261"/>
    <lineage>
        <taxon>Eukaryota</taxon>
        <taxon>Fungi</taxon>
        <taxon>Dikarya</taxon>
        <taxon>Basidiomycota</taxon>
        <taxon>Agaricomycotina</taxon>
        <taxon>Agaricomycetes</taxon>
        <taxon>Agaricomycetidae</taxon>
        <taxon>Agaricales</taxon>
        <taxon>Pleurotineae</taxon>
        <taxon>Pterulaceae</taxon>
        <taxon>Pterulicium</taxon>
    </lineage>
</organism>